<feature type="transmembrane region" description="Helical" evidence="6">
    <location>
        <begin position="51"/>
        <end position="69"/>
    </location>
</feature>
<evidence type="ECO:0000256" key="6">
    <source>
        <dbReference type="SAM" id="Phobius"/>
    </source>
</evidence>
<feature type="domain" description="3-oxo-5-alpha-steroid 4-dehydrogenase C-terminal" evidence="7">
    <location>
        <begin position="122"/>
        <end position="190"/>
    </location>
</feature>
<accession>S9X1I6</accession>
<dbReference type="PIRSF" id="PIRSF015596">
    <property type="entry name" value="5_alpha-SR2"/>
    <property type="match status" value="1"/>
</dbReference>
<dbReference type="EMBL" id="KE546992">
    <property type="protein sequence ID" value="EPY50972.1"/>
    <property type="molecule type" value="Genomic_DNA"/>
</dbReference>
<keyword evidence="9" id="KW-1185">Reference proteome</keyword>
<dbReference type="PANTHER" id="PTHR10556">
    <property type="entry name" value="3-OXO-5-ALPHA-STEROID 4-DEHYDROGENASE"/>
    <property type="match status" value="1"/>
</dbReference>
<dbReference type="Proteomes" id="UP000015464">
    <property type="component" value="Unassembled WGS sequence"/>
</dbReference>
<dbReference type="InterPro" id="IPR001104">
    <property type="entry name" value="3-oxo-5_a-steroid_4-DH_C"/>
</dbReference>
<gene>
    <name evidence="8" type="ORF">SPOG_04938</name>
</gene>
<dbReference type="Pfam" id="PF02544">
    <property type="entry name" value="Steroid_dh"/>
    <property type="match status" value="2"/>
</dbReference>
<evidence type="ECO:0000313" key="8">
    <source>
        <dbReference type="EMBL" id="EPY50972.1"/>
    </source>
</evidence>
<dbReference type="OrthoDB" id="5788137at2759"/>
<evidence type="ECO:0000256" key="4">
    <source>
        <dbReference type="ARBA" id="ARBA00022989"/>
    </source>
</evidence>
<dbReference type="GO" id="GO:0008202">
    <property type="term" value="P:steroid metabolic process"/>
    <property type="evidence" value="ECO:0007669"/>
    <property type="project" value="InterPro"/>
</dbReference>
<dbReference type="PANTHER" id="PTHR10556:SF43">
    <property type="entry name" value="STEROID 5-ALPHA-REDUCTASE DET2"/>
    <property type="match status" value="1"/>
</dbReference>
<keyword evidence="4 6" id="KW-1133">Transmembrane helix</keyword>
<dbReference type="GO" id="GO:0003865">
    <property type="term" value="F:3-oxo-5-alpha-steroid 4-dehydrogenase activity"/>
    <property type="evidence" value="ECO:0007669"/>
    <property type="project" value="InterPro"/>
</dbReference>
<evidence type="ECO:0000256" key="3">
    <source>
        <dbReference type="ARBA" id="ARBA00022692"/>
    </source>
</evidence>
<dbReference type="RefSeq" id="XP_013024580.1">
    <property type="nucleotide sequence ID" value="XM_013169126.1"/>
</dbReference>
<dbReference type="GO" id="GO:0016020">
    <property type="term" value="C:membrane"/>
    <property type="evidence" value="ECO:0007669"/>
    <property type="project" value="UniProtKB-SubCell"/>
</dbReference>
<name>S9X1I6_SCHCR</name>
<organism evidence="8 9">
    <name type="scientific">Schizosaccharomyces cryophilus (strain OY26 / ATCC MYA-4695 / CBS 11777 / NBRC 106824 / NRRL Y48691)</name>
    <name type="common">Fission yeast</name>
    <dbReference type="NCBI Taxonomy" id="653667"/>
    <lineage>
        <taxon>Eukaryota</taxon>
        <taxon>Fungi</taxon>
        <taxon>Dikarya</taxon>
        <taxon>Ascomycota</taxon>
        <taxon>Taphrinomycotina</taxon>
        <taxon>Schizosaccharomycetes</taxon>
        <taxon>Schizosaccharomycetales</taxon>
        <taxon>Schizosaccharomycetaceae</taxon>
        <taxon>Schizosaccharomyces</taxon>
    </lineage>
</organism>
<dbReference type="STRING" id="653667.S9X1I6"/>
<dbReference type="InterPro" id="IPR039357">
    <property type="entry name" value="SRD5A/TECR"/>
</dbReference>
<feature type="domain" description="3-oxo-5-alpha-steroid 4-dehydrogenase C-terminal" evidence="7">
    <location>
        <begin position="214"/>
        <end position="295"/>
    </location>
</feature>
<keyword evidence="5 6" id="KW-0472">Membrane</keyword>
<comment type="similarity">
    <text evidence="2">Belongs to the steroid 5-alpha reductase family.</text>
</comment>
<evidence type="ECO:0000256" key="2">
    <source>
        <dbReference type="ARBA" id="ARBA00007742"/>
    </source>
</evidence>
<dbReference type="OMA" id="PHYALEW"/>
<sequence length="295" mass="34319">MPKYQMLYTDYLNLFKTYVVGVFPFVLFVNAPHGKLAQPTVWFSRGYIPGRLGWVLMELVAPVTFLYALQQGNHSLAPGFVGDVCFRDLDLFRKASAFMFMIHYANRAIVGPLVFAPHVSPMHWTVFISAILFNFLNGMSIGLYLLQATVQQHPVSLPWFIVGGLMWLFGWIGNLYHDNILYDLRRRQPAKQQNNEPSQTSSPSSDEEVISSFQSHYKIPYGGLFTYVSCPNYFCEWIEWFGCYLAAGMQAEPIWWFFLAEVLLMLPRAYRIHSWYRSHFSRYPEDRHAVIPYLF</sequence>
<keyword evidence="3 6" id="KW-0812">Transmembrane</keyword>
<feature type="transmembrane region" description="Helical" evidence="6">
    <location>
        <begin position="157"/>
        <end position="176"/>
    </location>
</feature>
<evidence type="ECO:0000259" key="7">
    <source>
        <dbReference type="Pfam" id="PF02544"/>
    </source>
</evidence>
<feature type="transmembrane region" description="Helical" evidence="6">
    <location>
        <begin position="12"/>
        <end position="31"/>
    </location>
</feature>
<feature type="transmembrane region" description="Helical" evidence="6">
    <location>
        <begin position="97"/>
        <end position="116"/>
    </location>
</feature>
<dbReference type="AlphaFoldDB" id="S9X1I6"/>
<evidence type="ECO:0000256" key="1">
    <source>
        <dbReference type="ARBA" id="ARBA00004141"/>
    </source>
</evidence>
<comment type="subcellular location">
    <subcellularLocation>
        <location evidence="1">Membrane</location>
        <topology evidence="1">Multi-pass membrane protein</topology>
    </subcellularLocation>
</comment>
<dbReference type="PROSITE" id="PS50244">
    <property type="entry name" value="S5A_REDUCTASE"/>
    <property type="match status" value="1"/>
</dbReference>
<evidence type="ECO:0000313" key="9">
    <source>
        <dbReference type="Proteomes" id="UP000015464"/>
    </source>
</evidence>
<dbReference type="eggNOG" id="KOG1638">
    <property type="taxonomic scope" value="Eukaryota"/>
</dbReference>
<reference evidence="8 9" key="1">
    <citation type="journal article" date="2011" name="Science">
        <title>Comparative functional genomics of the fission yeasts.</title>
        <authorList>
            <person name="Rhind N."/>
            <person name="Chen Z."/>
            <person name="Yassour M."/>
            <person name="Thompson D.A."/>
            <person name="Haas B.J."/>
            <person name="Habib N."/>
            <person name="Wapinski I."/>
            <person name="Roy S."/>
            <person name="Lin M.F."/>
            <person name="Heiman D.I."/>
            <person name="Young S.K."/>
            <person name="Furuya K."/>
            <person name="Guo Y."/>
            <person name="Pidoux A."/>
            <person name="Chen H.M."/>
            <person name="Robbertse B."/>
            <person name="Goldberg J.M."/>
            <person name="Aoki K."/>
            <person name="Bayne E.H."/>
            <person name="Berlin A.M."/>
            <person name="Desjardins C.A."/>
            <person name="Dobbs E."/>
            <person name="Dukaj L."/>
            <person name="Fan L."/>
            <person name="FitzGerald M.G."/>
            <person name="French C."/>
            <person name="Gujja S."/>
            <person name="Hansen K."/>
            <person name="Keifenheim D."/>
            <person name="Levin J.Z."/>
            <person name="Mosher R.A."/>
            <person name="Mueller C.A."/>
            <person name="Pfiffner J."/>
            <person name="Priest M."/>
            <person name="Russ C."/>
            <person name="Smialowska A."/>
            <person name="Swoboda P."/>
            <person name="Sykes S.M."/>
            <person name="Vaughn M."/>
            <person name="Vengrova S."/>
            <person name="Yoder R."/>
            <person name="Zeng Q."/>
            <person name="Allshire R."/>
            <person name="Baulcombe D."/>
            <person name="Birren B.W."/>
            <person name="Brown W."/>
            <person name="Ekwall K."/>
            <person name="Kellis M."/>
            <person name="Leatherwood J."/>
            <person name="Levin H."/>
            <person name="Margalit H."/>
            <person name="Martienssen R."/>
            <person name="Nieduszynski C.A."/>
            <person name="Spatafora J.W."/>
            <person name="Friedman N."/>
            <person name="Dalgaard J.Z."/>
            <person name="Baumann P."/>
            <person name="Niki H."/>
            <person name="Regev A."/>
            <person name="Nusbaum C."/>
        </authorList>
    </citation>
    <scope>NUCLEOTIDE SEQUENCE [LARGE SCALE GENOMIC DNA]</scope>
    <source>
        <strain evidence="9">OY26 / ATCC MYA-4695 / CBS 11777 / NBRC 106824 / NRRL Y48691</strain>
    </source>
</reference>
<feature type="transmembrane region" description="Helical" evidence="6">
    <location>
        <begin position="122"/>
        <end position="145"/>
    </location>
</feature>
<dbReference type="GeneID" id="25039251"/>
<dbReference type="InterPro" id="IPR016636">
    <property type="entry name" value="3-oxo-5-alpha-steroid_4-DH"/>
</dbReference>
<proteinExistence type="inferred from homology"/>
<dbReference type="HOGENOM" id="CLU_065395_0_1_1"/>
<protein>
    <submittedName>
        <fullName evidence="8">Steroid reductase</fullName>
    </submittedName>
</protein>
<evidence type="ECO:0000256" key="5">
    <source>
        <dbReference type="ARBA" id="ARBA00023136"/>
    </source>
</evidence>